<dbReference type="PATRIC" id="fig|1053205.3.peg.4804"/>
<dbReference type="AlphaFoldDB" id="R8CN03"/>
<gene>
    <name evidence="2" type="ORF">IGA_04752</name>
</gene>
<dbReference type="PROSITE" id="PS51459">
    <property type="entry name" value="FIDO"/>
    <property type="match status" value="1"/>
</dbReference>
<dbReference type="Proteomes" id="UP000014003">
    <property type="component" value="Unassembled WGS sequence"/>
</dbReference>
<dbReference type="PANTHER" id="PTHR13504">
    <property type="entry name" value="FIDO DOMAIN-CONTAINING PROTEIN DDB_G0283145"/>
    <property type="match status" value="1"/>
</dbReference>
<sequence>MILCSNKLGVVPGGKMRNFFEDNYKNIGLKRKLINLVSEISEYKGRLAAYQEQKPDIFINLEKNIPLHYIKNFTTAYKDIKVPNKRLKELILDDIVPQNIEEDAVFCYFKTLSLVHKRSCTLSISPETIQELHFQLIHYSTSDSAKWRKKPFYIPGIPESGMYTSSYRPFPHEFILEAMEQLCNQYNSANNKKELHSLLLIARFILNFYCIIPFSQGNGRLALMLMQLLLVKNGHTFVKYVCLDKYIKKNESEYYDSIYKSSVNWYCGEHNISFWIKMFLNIILEAYQDLHSTIRDSICNNTKVERIQNFILKQKLPFTKECIRSIHPDIAESTISKTLSSLQLFGYIKLISKGRNAQWMKV</sequence>
<dbReference type="InterPro" id="IPR040198">
    <property type="entry name" value="Fido_containing"/>
</dbReference>
<dbReference type="Gene3D" id="1.10.3290.10">
    <property type="entry name" value="Fido-like domain"/>
    <property type="match status" value="1"/>
</dbReference>
<dbReference type="EMBL" id="AHDZ01000044">
    <property type="protein sequence ID" value="EOO12890.1"/>
    <property type="molecule type" value="Genomic_DNA"/>
</dbReference>
<evidence type="ECO:0000259" key="1">
    <source>
        <dbReference type="PROSITE" id="PS51459"/>
    </source>
</evidence>
<dbReference type="SUPFAM" id="SSF140931">
    <property type="entry name" value="Fic-like"/>
    <property type="match status" value="1"/>
</dbReference>
<feature type="domain" description="Fido" evidence="1">
    <location>
        <begin position="124"/>
        <end position="278"/>
    </location>
</feature>
<evidence type="ECO:0000313" key="2">
    <source>
        <dbReference type="EMBL" id="EOO12890.1"/>
    </source>
</evidence>
<dbReference type="InterPro" id="IPR003812">
    <property type="entry name" value="Fido"/>
</dbReference>
<evidence type="ECO:0000313" key="3">
    <source>
        <dbReference type="Proteomes" id="UP000014003"/>
    </source>
</evidence>
<dbReference type="HOGENOM" id="CLU_046381_0_0_9"/>
<accession>R8CN03</accession>
<dbReference type="InterPro" id="IPR036597">
    <property type="entry name" value="Fido-like_dom_sf"/>
</dbReference>
<reference evidence="2 3" key="1">
    <citation type="submission" date="2012-12" db="EMBL/GenBank/DDBJ databases">
        <title>The Genome Sequence of Bacillus cereus HuA3-9.</title>
        <authorList>
            <consortium name="The Broad Institute Genome Sequencing Platform"/>
            <consortium name="The Broad Institute Genome Sequencing Center for Infectious Disease"/>
            <person name="Feldgarden M."/>
            <person name="Van der Auwera G.A."/>
            <person name="Mahillon J."/>
            <person name="Duprez V."/>
            <person name="Timmery S."/>
            <person name="Mattelet C."/>
            <person name="Dierick K."/>
            <person name="Sun M."/>
            <person name="Yu Z."/>
            <person name="Zhu L."/>
            <person name="Hu X."/>
            <person name="Shank E.B."/>
            <person name="Swiecicka I."/>
            <person name="Hansen B.M."/>
            <person name="Andrup L."/>
            <person name="Walker B."/>
            <person name="Young S.K."/>
            <person name="Zeng Q."/>
            <person name="Gargeya S."/>
            <person name="Fitzgerald M."/>
            <person name="Haas B."/>
            <person name="Abouelleil A."/>
            <person name="Alvarado L."/>
            <person name="Arachchi H.M."/>
            <person name="Berlin A.M."/>
            <person name="Chapman S.B."/>
            <person name="Dewar J."/>
            <person name="Goldberg J."/>
            <person name="Griggs A."/>
            <person name="Gujja S."/>
            <person name="Hansen M."/>
            <person name="Howarth C."/>
            <person name="Imamovic A."/>
            <person name="Larimer J."/>
            <person name="McCowan C."/>
            <person name="Murphy C."/>
            <person name="Neiman D."/>
            <person name="Pearson M."/>
            <person name="Priest M."/>
            <person name="Roberts A."/>
            <person name="Saif S."/>
            <person name="Shea T."/>
            <person name="Sisk P."/>
            <person name="Sykes S."/>
            <person name="Wortman J."/>
            <person name="Nusbaum C."/>
            <person name="Birren B."/>
        </authorList>
    </citation>
    <scope>NUCLEOTIDE SEQUENCE [LARGE SCALE GENOMIC DNA]</scope>
    <source>
        <strain evidence="2 3">HuA3-9</strain>
    </source>
</reference>
<proteinExistence type="predicted"/>
<organism evidence="2 3">
    <name type="scientific">Bacillus cereus HuA3-9</name>
    <dbReference type="NCBI Taxonomy" id="1053205"/>
    <lineage>
        <taxon>Bacteria</taxon>
        <taxon>Bacillati</taxon>
        <taxon>Bacillota</taxon>
        <taxon>Bacilli</taxon>
        <taxon>Bacillales</taxon>
        <taxon>Bacillaceae</taxon>
        <taxon>Bacillus</taxon>
        <taxon>Bacillus cereus group</taxon>
    </lineage>
</organism>
<protein>
    <recommendedName>
        <fullName evidence="1">Fido domain-containing protein</fullName>
    </recommendedName>
</protein>
<dbReference type="PANTHER" id="PTHR13504:SF38">
    <property type="entry name" value="FIDO DOMAIN-CONTAINING PROTEIN"/>
    <property type="match status" value="1"/>
</dbReference>
<dbReference type="Pfam" id="PF02661">
    <property type="entry name" value="Fic"/>
    <property type="match status" value="1"/>
</dbReference>
<comment type="caution">
    <text evidence="2">The sequence shown here is derived from an EMBL/GenBank/DDBJ whole genome shotgun (WGS) entry which is preliminary data.</text>
</comment>
<name>R8CN03_BACCE</name>